<evidence type="ECO:0000256" key="1">
    <source>
        <dbReference type="SAM" id="Coils"/>
    </source>
</evidence>
<dbReference type="Proteomes" id="UP001066276">
    <property type="component" value="Chromosome 10"/>
</dbReference>
<comment type="caution">
    <text evidence="2">The sequence shown here is derived from an EMBL/GenBank/DDBJ whole genome shotgun (WGS) entry which is preliminary data.</text>
</comment>
<dbReference type="AlphaFoldDB" id="A0AAV7LZ26"/>
<feature type="coiled-coil region" evidence="1">
    <location>
        <begin position="99"/>
        <end position="126"/>
    </location>
</feature>
<accession>A0AAV7LZ26</accession>
<evidence type="ECO:0000313" key="3">
    <source>
        <dbReference type="Proteomes" id="UP001066276"/>
    </source>
</evidence>
<gene>
    <name evidence="2" type="ORF">NDU88_001806</name>
</gene>
<evidence type="ECO:0000313" key="2">
    <source>
        <dbReference type="EMBL" id="KAJ1096672.1"/>
    </source>
</evidence>
<reference evidence="2" key="1">
    <citation type="journal article" date="2022" name="bioRxiv">
        <title>Sequencing and chromosome-scale assembly of the giantPleurodeles waltlgenome.</title>
        <authorList>
            <person name="Brown T."/>
            <person name="Elewa A."/>
            <person name="Iarovenko S."/>
            <person name="Subramanian E."/>
            <person name="Araus A.J."/>
            <person name="Petzold A."/>
            <person name="Susuki M."/>
            <person name="Suzuki K.-i.T."/>
            <person name="Hayashi T."/>
            <person name="Toyoda A."/>
            <person name="Oliveira C."/>
            <person name="Osipova E."/>
            <person name="Leigh N.D."/>
            <person name="Simon A."/>
            <person name="Yun M.H."/>
        </authorList>
    </citation>
    <scope>NUCLEOTIDE SEQUENCE</scope>
    <source>
        <strain evidence="2">20211129_DDA</strain>
        <tissue evidence="2">Liver</tissue>
    </source>
</reference>
<organism evidence="2 3">
    <name type="scientific">Pleurodeles waltl</name>
    <name type="common">Iberian ribbed newt</name>
    <dbReference type="NCBI Taxonomy" id="8319"/>
    <lineage>
        <taxon>Eukaryota</taxon>
        <taxon>Metazoa</taxon>
        <taxon>Chordata</taxon>
        <taxon>Craniata</taxon>
        <taxon>Vertebrata</taxon>
        <taxon>Euteleostomi</taxon>
        <taxon>Amphibia</taxon>
        <taxon>Batrachia</taxon>
        <taxon>Caudata</taxon>
        <taxon>Salamandroidea</taxon>
        <taxon>Salamandridae</taxon>
        <taxon>Pleurodelinae</taxon>
        <taxon>Pleurodeles</taxon>
    </lineage>
</organism>
<dbReference type="EMBL" id="JANPWB010000014">
    <property type="protein sequence ID" value="KAJ1096672.1"/>
    <property type="molecule type" value="Genomic_DNA"/>
</dbReference>
<keyword evidence="1" id="KW-0175">Coiled coil</keyword>
<keyword evidence="3" id="KW-1185">Reference proteome</keyword>
<proteinExistence type="predicted"/>
<protein>
    <submittedName>
        <fullName evidence="2">Uncharacterized protein</fullName>
    </submittedName>
</protein>
<sequence length="161" mass="18395">MCLDSGITYRTHFIETCQSIFNLGLKELEKREAEVSAFEVCLLEAINENQEKGATLLKEFEERNFDILTELQHIADVNILDAKLTDYNLDITMLTEALMTLEMQLVDQLEEIIKEYERNILDMAAGFLEAVQGLYPFSSLRGQSGFKRSKVIKIMLCCNNG</sequence>
<name>A0AAV7LZ26_PLEWA</name>